<feature type="domain" description="PAS" evidence="8">
    <location>
        <begin position="380"/>
        <end position="422"/>
    </location>
</feature>
<dbReference type="Gene3D" id="1.10.287.130">
    <property type="match status" value="1"/>
</dbReference>
<dbReference type="SMART" id="SM00388">
    <property type="entry name" value="HisKA"/>
    <property type="match status" value="1"/>
</dbReference>
<feature type="transmembrane region" description="Helical" evidence="6">
    <location>
        <begin position="215"/>
        <end position="237"/>
    </location>
</feature>
<dbReference type="InterPro" id="IPR000014">
    <property type="entry name" value="PAS"/>
</dbReference>
<comment type="caution">
    <text evidence="9">The sequence shown here is derived from an EMBL/GenBank/DDBJ whole genome shotgun (WGS) entry which is preliminary data.</text>
</comment>
<dbReference type="InterPro" id="IPR035965">
    <property type="entry name" value="PAS-like_dom_sf"/>
</dbReference>
<keyword evidence="4" id="KW-0808">Transferase</keyword>
<dbReference type="PANTHER" id="PTHR43047:SF72">
    <property type="entry name" value="OSMOSENSING HISTIDINE PROTEIN KINASE SLN1"/>
    <property type="match status" value="1"/>
</dbReference>
<dbReference type="Proteomes" id="UP001597373">
    <property type="component" value="Unassembled WGS sequence"/>
</dbReference>
<evidence type="ECO:0000256" key="5">
    <source>
        <dbReference type="ARBA" id="ARBA00022777"/>
    </source>
</evidence>
<feature type="domain" description="Histidine kinase" evidence="7">
    <location>
        <begin position="550"/>
        <end position="769"/>
    </location>
</feature>
<dbReference type="SUPFAM" id="SSF55785">
    <property type="entry name" value="PYP-like sensor domain (PAS domain)"/>
    <property type="match status" value="2"/>
</dbReference>
<dbReference type="Pfam" id="PF00512">
    <property type="entry name" value="HisKA"/>
    <property type="match status" value="1"/>
</dbReference>
<feature type="domain" description="PAS" evidence="8">
    <location>
        <begin position="253"/>
        <end position="310"/>
    </location>
</feature>
<feature type="transmembrane region" description="Helical" evidence="6">
    <location>
        <begin position="51"/>
        <end position="74"/>
    </location>
</feature>
<evidence type="ECO:0000313" key="10">
    <source>
        <dbReference type="Proteomes" id="UP001597373"/>
    </source>
</evidence>
<sequence length="769" mass="85769">MAKADAWGLPAGGLWRRWRLSRRTKVAGNARLLAAPAYERLLAIEPYLRKAIPILIVLFLLVMAAVRALSLMAWRDDIERDTRSMLSLMATTLSQSIQLASNETAPDPEMARNLLTETAAQAGIPRNWVVALTDEHFVAIAAIGDGSDFMLNRPLENLIAGAQPLLMFGSRAGVLNVTMNNVDWLAAVDIVPGRKAAAIVLAPTESIFLGWRRAVSLNVTLFVLMAGVLMAILYAYFSQAARAEAADRMYVEAHQRIELALLRGKSGLWDWDLSRGRMYWSRSMFEILGYEPTDSMLSFGEVASIVHPEDTDLFAMANRIMSREVDHIDQIFRMRNAWGQWVWIRARAQVVDPNASEIHLIGIAVDVSEQRSLAQRSEAADQRLRTAIENITESFVLWDSSNRLVMCNTKFLQDSGLNADEIEPGMRREEIEARMSPVRSERRLTPMSDTSGAVTLERQLADGRWLQVTEIKTRDGGTVAVGTDISQIKQQQDKLVESERRLMATIHDLYMARKAEQERSRELVQLNREYMKETERAEAANRAKSEFLANMSHELRTPLNAIIGFSELMEQQIFGPLGNERYKEYVSDIYASGTYLLGVINDILDMSKIEAGQFTIHREPVDLCPLILEAVRVVSLQASKKDIEVTTDIPDSIALNADRRALKQILLNLLSNAVKFTGQGGKVNLRARTVSGSLVLLIKDTGCGIPREALKKLGRPFEQVENQFSKSHTGSGLGLAISRSLADMHGGSLRIRSKEGVGTVVRVRIPMDA</sequence>
<dbReference type="RefSeq" id="WP_345097700.1">
    <property type="nucleotide sequence ID" value="NZ_BAABGS010000008.1"/>
</dbReference>
<dbReference type="EC" id="2.7.13.3" evidence="2"/>
<dbReference type="SMART" id="SM00091">
    <property type="entry name" value="PAS"/>
    <property type="match status" value="2"/>
</dbReference>
<dbReference type="GO" id="GO:0016301">
    <property type="term" value="F:kinase activity"/>
    <property type="evidence" value="ECO:0007669"/>
    <property type="project" value="UniProtKB-KW"/>
</dbReference>
<dbReference type="SMART" id="SM00086">
    <property type="entry name" value="PAC"/>
    <property type="match status" value="1"/>
</dbReference>
<dbReference type="EMBL" id="JBHUIR010000029">
    <property type="protein sequence ID" value="MFD2259853.1"/>
    <property type="molecule type" value="Genomic_DNA"/>
</dbReference>
<dbReference type="CDD" id="cd00082">
    <property type="entry name" value="HisKA"/>
    <property type="match status" value="1"/>
</dbReference>
<protein>
    <recommendedName>
        <fullName evidence="2">histidine kinase</fullName>
        <ecNumber evidence="2">2.7.13.3</ecNumber>
    </recommendedName>
</protein>
<dbReference type="Gene3D" id="3.30.565.10">
    <property type="entry name" value="Histidine kinase-like ATPase, C-terminal domain"/>
    <property type="match status" value="1"/>
</dbReference>
<dbReference type="InterPro" id="IPR001610">
    <property type="entry name" value="PAC"/>
</dbReference>
<dbReference type="Pfam" id="PF02518">
    <property type="entry name" value="HATPase_c"/>
    <property type="match status" value="1"/>
</dbReference>
<dbReference type="Gene3D" id="3.30.450.20">
    <property type="entry name" value="PAS domain"/>
    <property type="match status" value="2"/>
</dbReference>
<name>A0ABW5DFH5_9HYPH</name>
<dbReference type="SMART" id="SM00387">
    <property type="entry name" value="HATPase_c"/>
    <property type="match status" value="1"/>
</dbReference>
<keyword evidence="6" id="KW-1133">Transmembrane helix</keyword>
<dbReference type="SUPFAM" id="SSF47384">
    <property type="entry name" value="Homodimeric domain of signal transducing histidine kinase"/>
    <property type="match status" value="1"/>
</dbReference>
<evidence type="ECO:0000256" key="2">
    <source>
        <dbReference type="ARBA" id="ARBA00012438"/>
    </source>
</evidence>
<evidence type="ECO:0000259" key="8">
    <source>
        <dbReference type="PROSITE" id="PS50112"/>
    </source>
</evidence>
<dbReference type="SUPFAM" id="SSF55874">
    <property type="entry name" value="ATPase domain of HSP90 chaperone/DNA topoisomerase II/histidine kinase"/>
    <property type="match status" value="1"/>
</dbReference>
<keyword evidence="3" id="KW-0597">Phosphoprotein</keyword>
<reference evidence="10" key="1">
    <citation type="journal article" date="2019" name="Int. J. Syst. Evol. Microbiol.">
        <title>The Global Catalogue of Microorganisms (GCM) 10K type strain sequencing project: providing services to taxonomists for standard genome sequencing and annotation.</title>
        <authorList>
            <consortium name="The Broad Institute Genomics Platform"/>
            <consortium name="The Broad Institute Genome Sequencing Center for Infectious Disease"/>
            <person name="Wu L."/>
            <person name="Ma J."/>
        </authorList>
    </citation>
    <scope>NUCLEOTIDE SEQUENCE [LARGE SCALE GENOMIC DNA]</scope>
    <source>
        <strain evidence="10">KCTC 23707</strain>
    </source>
</reference>
<keyword evidence="6" id="KW-0472">Membrane</keyword>
<dbReference type="CDD" id="cd00130">
    <property type="entry name" value="PAS"/>
    <property type="match status" value="1"/>
</dbReference>
<gene>
    <name evidence="9" type="ORF">ACFSMZ_08750</name>
</gene>
<dbReference type="InterPro" id="IPR036890">
    <property type="entry name" value="HATPase_C_sf"/>
</dbReference>
<dbReference type="CDD" id="cd16922">
    <property type="entry name" value="HATPase_EvgS-ArcB-TorS-like"/>
    <property type="match status" value="1"/>
</dbReference>
<keyword evidence="5 9" id="KW-0418">Kinase</keyword>
<evidence type="ECO:0000256" key="6">
    <source>
        <dbReference type="SAM" id="Phobius"/>
    </source>
</evidence>
<organism evidence="9 10">
    <name type="scientific">Chelativorans composti</name>
    <dbReference type="NCBI Taxonomy" id="768533"/>
    <lineage>
        <taxon>Bacteria</taxon>
        <taxon>Pseudomonadati</taxon>
        <taxon>Pseudomonadota</taxon>
        <taxon>Alphaproteobacteria</taxon>
        <taxon>Hyphomicrobiales</taxon>
        <taxon>Phyllobacteriaceae</taxon>
        <taxon>Chelativorans</taxon>
    </lineage>
</organism>
<dbReference type="PRINTS" id="PR00344">
    <property type="entry name" value="BCTRLSENSOR"/>
</dbReference>
<dbReference type="InterPro" id="IPR036097">
    <property type="entry name" value="HisK_dim/P_sf"/>
</dbReference>
<dbReference type="Pfam" id="PF08447">
    <property type="entry name" value="PAS_3"/>
    <property type="match status" value="1"/>
</dbReference>
<evidence type="ECO:0000313" key="9">
    <source>
        <dbReference type="EMBL" id="MFD2259853.1"/>
    </source>
</evidence>
<keyword evidence="10" id="KW-1185">Reference proteome</keyword>
<evidence type="ECO:0000259" key="7">
    <source>
        <dbReference type="PROSITE" id="PS50109"/>
    </source>
</evidence>
<dbReference type="Pfam" id="PF12860">
    <property type="entry name" value="PAS_7"/>
    <property type="match status" value="1"/>
</dbReference>
<proteinExistence type="predicted"/>
<dbReference type="PROSITE" id="PS50112">
    <property type="entry name" value="PAS"/>
    <property type="match status" value="2"/>
</dbReference>
<evidence type="ECO:0000256" key="4">
    <source>
        <dbReference type="ARBA" id="ARBA00022679"/>
    </source>
</evidence>
<dbReference type="InterPro" id="IPR013655">
    <property type="entry name" value="PAS_fold_3"/>
</dbReference>
<keyword evidence="6" id="KW-0812">Transmembrane</keyword>
<dbReference type="InterPro" id="IPR003661">
    <property type="entry name" value="HisK_dim/P_dom"/>
</dbReference>
<dbReference type="PANTHER" id="PTHR43047">
    <property type="entry name" value="TWO-COMPONENT HISTIDINE PROTEIN KINASE"/>
    <property type="match status" value="1"/>
</dbReference>
<dbReference type="InterPro" id="IPR005467">
    <property type="entry name" value="His_kinase_dom"/>
</dbReference>
<dbReference type="InterPro" id="IPR004358">
    <property type="entry name" value="Sig_transdc_His_kin-like_C"/>
</dbReference>
<evidence type="ECO:0000256" key="1">
    <source>
        <dbReference type="ARBA" id="ARBA00000085"/>
    </source>
</evidence>
<dbReference type="PROSITE" id="PS50109">
    <property type="entry name" value="HIS_KIN"/>
    <property type="match status" value="1"/>
</dbReference>
<accession>A0ABW5DFH5</accession>
<evidence type="ECO:0000256" key="3">
    <source>
        <dbReference type="ARBA" id="ARBA00022553"/>
    </source>
</evidence>
<dbReference type="InterPro" id="IPR003594">
    <property type="entry name" value="HATPase_dom"/>
</dbReference>
<comment type="catalytic activity">
    <reaction evidence="1">
        <text>ATP + protein L-histidine = ADP + protein N-phospho-L-histidine.</text>
        <dbReference type="EC" id="2.7.13.3"/>
    </reaction>
</comment>